<sequence>MLRNTESHLLAVAFPFALYILIASLPSNVLIKGTRTAPKMQHTTDTQHQHRGTSHRRRHRGKGGDMHINPIQRQAWRHSAFDMAEQPQVYMPPASSPPTADVVYGGGGGAAAAAAIYQLKRSRISSITNRAIGTNDDSVGDEDMAGMESAPKRARYTESETSPISVVPSLMLVNPSLQPTSHIISNGTRKRHREDLPMTVTDPWQADMDMGMGKRACHIMANTEPAAPPSSPASPVMGVDSLCSTTTLGNCEVDSGSTRLDVGLHPPPSLTSHLADTRMSCHVDVDAFAAMYQSVPRFIGYLPSCQHAVGGGQLVRWQKSPVLNNNSLSTSEAEEAQTPSRLVCQELQHNSDLLHTGFPTEYTLDQSTAMEL</sequence>
<feature type="transmembrane region" description="Helical" evidence="2">
    <location>
        <begin position="12"/>
        <end position="31"/>
    </location>
</feature>
<proteinExistence type="predicted"/>
<organism evidence="3 4">
    <name type="scientific">Batrachochytrium salamandrivorans</name>
    <dbReference type="NCBI Taxonomy" id="1357716"/>
    <lineage>
        <taxon>Eukaryota</taxon>
        <taxon>Fungi</taxon>
        <taxon>Fungi incertae sedis</taxon>
        <taxon>Chytridiomycota</taxon>
        <taxon>Chytridiomycota incertae sedis</taxon>
        <taxon>Chytridiomycetes</taxon>
        <taxon>Rhizophydiales</taxon>
        <taxon>Rhizophydiales incertae sedis</taxon>
        <taxon>Batrachochytrium</taxon>
    </lineage>
</organism>
<feature type="region of interest" description="Disordered" evidence="1">
    <location>
        <begin position="135"/>
        <end position="161"/>
    </location>
</feature>
<keyword evidence="2" id="KW-0472">Membrane</keyword>
<evidence type="ECO:0000256" key="2">
    <source>
        <dbReference type="SAM" id="Phobius"/>
    </source>
</evidence>
<dbReference type="EMBL" id="JAFCIX010000127">
    <property type="protein sequence ID" value="KAH6597874.1"/>
    <property type="molecule type" value="Genomic_DNA"/>
</dbReference>
<comment type="caution">
    <text evidence="3">The sequence shown here is derived from an EMBL/GenBank/DDBJ whole genome shotgun (WGS) entry which is preliminary data.</text>
</comment>
<evidence type="ECO:0000313" key="3">
    <source>
        <dbReference type="EMBL" id="KAH6597874.1"/>
    </source>
</evidence>
<gene>
    <name evidence="3" type="ORF">BASA50_004217</name>
</gene>
<protein>
    <submittedName>
        <fullName evidence="3">Uncharacterized protein</fullName>
    </submittedName>
</protein>
<keyword evidence="4" id="KW-1185">Reference proteome</keyword>
<dbReference type="Proteomes" id="UP001648503">
    <property type="component" value="Unassembled WGS sequence"/>
</dbReference>
<reference evidence="3 4" key="1">
    <citation type="submission" date="2021-02" db="EMBL/GenBank/DDBJ databases">
        <title>Variation within the Batrachochytrium salamandrivorans European outbreak.</title>
        <authorList>
            <person name="Kelly M."/>
            <person name="Pasmans F."/>
            <person name="Shea T.P."/>
            <person name="Munoz J.F."/>
            <person name="Carranza S."/>
            <person name="Cuomo C.A."/>
            <person name="Martel A."/>
        </authorList>
    </citation>
    <scope>NUCLEOTIDE SEQUENCE [LARGE SCALE GENOMIC DNA]</scope>
    <source>
        <strain evidence="3 4">AMFP18/2</strain>
    </source>
</reference>
<keyword evidence="2" id="KW-0812">Transmembrane</keyword>
<evidence type="ECO:0000256" key="1">
    <source>
        <dbReference type="SAM" id="MobiDB-lite"/>
    </source>
</evidence>
<feature type="compositionally biased region" description="Basic residues" evidence="1">
    <location>
        <begin position="49"/>
        <end position="61"/>
    </location>
</feature>
<keyword evidence="2" id="KW-1133">Transmembrane helix</keyword>
<evidence type="ECO:0000313" key="4">
    <source>
        <dbReference type="Proteomes" id="UP001648503"/>
    </source>
</evidence>
<name>A0ABQ8FJB7_9FUNG</name>
<accession>A0ABQ8FJB7</accession>
<feature type="region of interest" description="Disordered" evidence="1">
    <location>
        <begin position="36"/>
        <end position="66"/>
    </location>
</feature>